<comment type="caution">
    <text evidence="6">The sequence shown here is derived from an EMBL/GenBank/DDBJ whole genome shotgun (WGS) entry which is preliminary data.</text>
</comment>
<keyword evidence="3 6" id="KW-0238">DNA-binding</keyword>
<evidence type="ECO:0000256" key="4">
    <source>
        <dbReference type="ARBA" id="ARBA00023163"/>
    </source>
</evidence>
<dbReference type="InterPro" id="IPR047057">
    <property type="entry name" value="MerR_fam"/>
</dbReference>
<dbReference type="GO" id="GO:0003677">
    <property type="term" value="F:DNA binding"/>
    <property type="evidence" value="ECO:0007669"/>
    <property type="project" value="UniProtKB-KW"/>
</dbReference>
<dbReference type="RefSeq" id="WP_192623320.1">
    <property type="nucleotide sequence ID" value="NZ_JADBGG010000009.1"/>
</dbReference>
<dbReference type="EMBL" id="JADBGG010000009">
    <property type="protein sequence ID" value="MBE1424857.1"/>
    <property type="molecule type" value="Genomic_DNA"/>
</dbReference>
<dbReference type="InterPro" id="IPR000551">
    <property type="entry name" value="MerR-type_HTH_dom"/>
</dbReference>
<dbReference type="CDD" id="cd00592">
    <property type="entry name" value="HTH_MerR-like"/>
    <property type="match status" value="1"/>
</dbReference>
<dbReference type="Proteomes" id="UP000639010">
    <property type="component" value="Unassembled WGS sequence"/>
</dbReference>
<dbReference type="InterPro" id="IPR009061">
    <property type="entry name" value="DNA-bd_dom_put_sf"/>
</dbReference>
<dbReference type="Pfam" id="PF13411">
    <property type="entry name" value="MerR_1"/>
    <property type="match status" value="1"/>
</dbReference>
<evidence type="ECO:0000313" key="6">
    <source>
        <dbReference type="EMBL" id="MBE1424857.1"/>
    </source>
</evidence>
<keyword evidence="7" id="KW-1185">Reference proteome</keyword>
<dbReference type="SMART" id="SM00422">
    <property type="entry name" value="HTH_MERR"/>
    <property type="match status" value="1"/>
</dbReference>
<evidence type="ECO:0000313" key="7">
    <source>
        <dbReference type="Proteomes" id="UP000639010"/>
    </source>
</evidence>
<dbReference type="PANTHER" id="PTHR30204">
    <property type="entry name" value="REDOX-CYCLING DRUG-SENSING TRANSCRIPTIONAL ACTIVATOR SOXR"/>
    <property type="match status" value="1"/>
</dbReference>
<organism evidence="6 7">
    <name type="scientific">Desulfomicrobium macestii</name>
    <dbReference type="NCBI Taxonomy" id="90731"/>
    <lineage>
        <taxon>Bacteria</taxon>
        <taxon>Pseudomonadati</taxon>
        <taxon>Thermodesulfobacteriota</taxon>
        <taxon>Desulfovibrionia</taxon>
        <taxon>Desulfovibrionales</taxon>
        <taxon>Desulfomicrobiaceae</taxon>
        <taxon>Desulfomicrobium</taxon>
    </lineage>
</organism>
<proteinExistence type="predicted"/>
<evidence type="ECO:0000256" key="1">
    <source>
        <dbReference type="ARBA" id="ARBA00022491"/>
    </source>
</evidence>
<keyword evidence="4" id="KW-0804">Transcription</keyword>
<dbReference type="SUPFAM" id="SSF46955">
    <property type="entry name" value="Putative DNA-binding domain"/>
    <property type="match status" value="1"/>
</dbReference>
<keyword evidence="2" id="KW-0805">Transcription regulation</keyword>
<accession>A0ABR9H2D4</accession>
<feature type="domain" description="HTH merR-type" evidence="5">
    <location>
        <begin position="7"/>
        <end position="75"/>
    </location>
</feature>
<name>A0ABR9H2D4_9BACT</name>
<reference evidence="6 7" key="1">
    <citation type="submission" date="2020-10" db="EMBL/GenBank/DDBJ databases">
        <title>Genomic Encyclopedia of Type Strains, Phase IV (KMG-IV): sequencing the most valuable type-strain genomes for metagenomic binning, comparative biology and taxonomic classification.</title>
        <authorList>
            <person name="Goeker M."/>
        </authorList>
    </citation>
    <scope>NUCLEOTIDE SEQUENCE [LARGE SCALE GENOMIC DNA]</scope>
    <source>
        <strain evidence="6 7">DSM 4194</strain>
    </source>
</reference>
<sequence length="140" mass="15618">MSSHENKLTIDEVSELTAVSPRNIRFYIQKGLVDRPVGQRKAAHYTREHVRQLLEIEKWKAAGVSLEAIRGIMTGELAGPDVAALPRAQRPGEIRICSRIWLAPGLELHLDPSELKLDNNQLRHLAGQITALVSAMNPKE</sequence>
<dbReference type="PANTHER" id="PTHR30204:SF69">
    <property type="entry name" value="MERR-FAMILY TRANSCRIPTIONAL REGULATOR"/>
    <property type="match status" value="1"/>
</dbReference>
<dbReference type="PROSITE" id="PS50937">
    <property type="entry name" value="HTH_MERR_2"/>
    <property type="match status" value="1"/>
</dbReference>
<evidence type="ECO:0000256" key="3">
    <source>
        <dbReference type="ARBA" id="ARBA00023125"/>
    </source>
</evidence>
<keyword evidence="1" id="KW-0678">Repressor</keyword>
<evidence type="ECO:0000259" key="5">
    <source>
        <dbReference type="PROSITE" id="PS50937"/>
    </source>
</evidence>
<evidence type="ECO:0000256" key="2">
    <source>
        <dbReference type="ARBA" id="ARBA00023015"/>
    </source>
</evidence>
<protein>
    <submittedName>
        <fullName evidence="6">DNA-binding transcriptional MerR regulator</fullName>
    </submittedName>
</protein>
<dbReference type="Gene3D" id="1.10.1660.10">
    <property type="match status" value="1"/>
</dbReference>
<gene>
    <name evidence="6" type="ORF">H4684_001496</name>
</gene>